<evidence type="ECO:0000313" key="4">
    <source>
        <dbReference type="Proteomes" id="UP000234935"/>
    </source>
</evidence>
<feature type="compositionally biased region" description="Basic and acidic residues" evidence="1">
    <location>
        <begin position="47"/>
        <end position="56"/>
    </location>
</feature>
<keyword evidence="2" id="KW-0812">Transmembrane</keyword>
<feature type="transmembrane region" description="Helical" evidence="2">
    <location>
        <begin position="104"/>
        <end position="126"/>
    </location>
</feature>
<evidence type="ECO:0000313" key="3">
    <source>
        <dbReference type="EMBL" id="PLS27059.1"/>
    </source>
</evidence>
<comment type="caution">
    <text evidence="3">The sequence shown here is derived from an EMBL/GenBank/DDBJ whole genome shotgun (WGS) entry which is preliminary data.</text>
</comment>
<evidence type="ECO:0000256" key="1">
    <source>
        <dbReference type="SAM" id="MobiDB-lite"/>
    </source>
</evidence>
<keyword evidence="4" id="KW-1185">Reference proteome</keyword>
<dbReference type="Proteomes" id="UP000234935">
    <property type="component" value="Unassembled WGS sequence"/>
</dbReference>
<dbReference type="AlphaFoldDB" id="A0A2N5IYM0"/>
<protein>
    <submittedName>
        <fullName evidence="3">Uncharacterized protein</fullName>
    </submittedName>
</protein>
<organism evidence="3 4">
    <name type="scientific">Bifidobacterium anseris</name>
    <dbReference type="NCBI Taxonomy" id="2020963"/>
    <lineage>
        <taxon>Bacteria</taxon>
        <taxon>Bacillati</taxon>
        <taxon>Actinomycetota</taxon>
        <taxon>Actinomycetes</taxon>
        <taxon>Bifidobacteriales</taxon>
        <taxon>Bifidobacteriaceae</taxon>
        <taxon>Bifidobacterium</taxon>
    </lineage>
</organism>
<evidence type="ECO:0000256" key="2">
    <source>
        <dbReference type="SAM" id="Phobius"/>
    </source>
</evidence>
<accession>A0A2N5IYM0</accession>
<keyword evidence="2" id="KW-0472">Membrane</keyword>
<reference evidence="3 4" key="1">
    <citation type="submission" date="2017-07" db="EMBL/GenBank/DDBJ databases">
        <title>Bifidobacterium novel species.</title>
        <authorList>
            <person name="Lugli G.A."/>
            <person name="Milani C."/>
            <person name="Duranti S."/>
            <person name="Mangifesta M."/>
        </authorList>
    </citation>
    <scope>NUCLEOTIDE SEQUENCE [LARGE SCALE GENOMIC DNA]</scope>
    <source>
        <strain evidence="4">Goo31D</strain>
    </source>
</reference>
<dbReference type="EMBL" id="NMYC01000005">
    <property type="protein sequence ID" value="PLS27059.1"/>
    <property type="molecule type" value="Genomic_DNA"/>
</dbReference>
<gene>
    <name evidence="3" type="ORF">CGZ88_1544</name>
</gene>
<feature type="region of interest" description="Disordered" evidence="1">
    <location>
        <begin position="46"/>
        <end position="74"/>
    </location>
</feature>
<name>A0A2N5IYM0_9BIFI</name>
<keyword evidence="2" id="KW-1133">Transmembrane helix</keyword>
<proteinExistence type="predicted"/>
<sequence>MGIGADMVMNVAADLRRNRKNTAVRILAPARATDTVPWRQRTWRHVPSNDRKRQKEAIMANKTATTDPTQDPDELSDAELEELHDPDDDPDEADVDASKHNVNIAAAICGVVCGVLLIGAVCWLLARRREHREEHELRRDFETLKRNVKRMPELVSENDDVRRAVKTISTHMRDMRDDAQDVIEHAHDALRR</sequence>